<feature type="transmembrane region" description="Helical" evidence="2">
    <location>
        <begin position="151"/>
        <end position="170"/>
    </location>
</feature>
<keyword evidence="2" id="KW-0472">Membrane</keyword>
<evidence type="ECO:0000313" key="4">
    <source>
        <dbReference type="Proteomes" id="UP001165083"/>
    </source>
</evidence>
<keyword evidence="2" id="KW-1133">Transmembrane helix</keyword>
<protein>
    <submittedName>
        <fullName evidence="3">Unnamed protein product</fullName>
    </submittedName>
</protein>
<evidence type="ECO:0000256" key="2">
    <source>
        <dbReference type="SAM" id="Phobius"/>
    </source>
</evidence>
<feature type="transmembrane region" description="Helical" evidence="2">
    <location>
        <begin position="91"/>
        <end position="111"/>
    </location>
</feature>
<dbReference type="AlphaFoldDB" id="A0A9W6WXY3"/>
<feature type="transmembrane region" description="Helical" evidence="2">
    <location>
        <begin position="506"/>
        <end position="525"/>
    </location>
</feature>
<organism evidence="3 4">
    <name type="scientific">Phytophthora lilii</name>
    <dbReference type="NCBI Taxonomy" id="2077276"/>
    <lineage>
        <taxon>Eukaryota</taxon>
        <taxon>Sar</taxon>
        <taxon>Stramenopiles</taxon>
        <taxon>Oomycota</taxon>
        <taxon>Peronosporomycetes</taxon>
        <taxon>Peronosporales</taxon>
        <taxon>Peronosporaceae</taxon>
        <taxon>Phytophthora</taxon>
    </lineage>
</organism>
<proteinExistence type="predicted"/>
<dbReference type="EMBL" id="BSXW01000394">
    <property type="protein sequence ID" value="GMF21078.1"/>
    <property type="molecule type" value="Genomic_DNA"/>
</dbReference>
<accession>A0A9W6WXY3</accession>
<dbReference type="OrthoDB" id="126309at2759"/>
<comment type="caution">
    <text evidence="3">The sequence shown here is derived from an EMBL/GenBank/DDBJ whole genome shotgun (WGS) entry which is preliminary data.</text>
</comment>
<feature type="transmembrane region" description="Helical" evidence="2">
    <location>
        <begin position="51"/>
        <end position="71"/>
    </location>
</feature>
<dbReference type="Proteomes" id="UP001165083">
    <property type="component" value="Unassembled WGS sequence"/>
</dbReference>
<feature type="transmembrane region" description="Helical" evidence="2">
    <location>
        <begin position="123"/>
        <end position="145"/>
    </location>
</feature>
<reference evidence="3" key="1">
    <citation type="submission" date="2023-04" db="EMBL/GenBank/DDBJ databases">
        <title>Phytophthora lilii NBRC 32176.</title>
        <authorList>
            <person name="Ichikawa N."/>
            <person name="Sato H."/>
            <person name="Tonouchi N."/>
        </authorList>
    </citation>
    <scope>NUCLEOTIDE SEQUENCE</scope>
    <source>
        <strain evidence="3">NBRC 32176</strain>
    </source>
</reference>
<feature type="transmembrane region" description="Helical" evidence="2">
    <location>
        <begin position="250"/>
        <end position="272"/>
    </location>
</feature>
<name>A0A9W6WXY3_9STRA</name>
<evidence type="ECO:0000256" key="1">
    <source>
        <dbReference type="SAM" id="MobiDB-lite"/>
    </source>
</evidence>
<keyword evidence="4" id="KW-1185">Reference proteome</keyword>
<gene>
    <name evidence="3" type="ORF">Plil01_000827600</name>
</gene>
<evidence type="ECO:0000313" key="3">
    <source>
        <dbReference type="EMBL" id="GMF21078.1"/>
    </source>
</evidence>
<feature type="region of interest" description="Disordered" evidence="1">
    <location>
        <begin position="369"/>
        <end position="390"/>
    </location>
</feature>
<feature type="transmembrane region" description="Helical" evidence="2">
    <location>
        <begin position="190"/>
        <end position="207"/>
    </location>
</feature>
<feature type="transmembrane region" description="Helical" evidence="2">
    <location>
        <begin position="545"/>
        <end position="564"/>
    </location>
</feature>
<keyword evidence="2" id="KW-0812">Transmembrane</keyword>
<sequence>MPQNPKERRGSQSWLRKVARAWSKLQISHRGGRYSVERMLALSEYAQKTSLWRVLLVCIATPIPMTVVIMLQELIPLQDPRDGWLVNYGFWIRYGFLAGVICSSMAVHAMHMIDGVSLSLMQVIALGVILGSTFPVVGMGFAALWAFPVPFIALLLNTIFVVSTVAVFRVMVGREAFSRILRQKYQCLQYFYYITVQMLMSVVYPAYQVLFGVVTNTPYELPVILILPIVKLIMKNLLSLTIPHLEDMLPLEVIFVVDFFNAFYLVTCVQSAQSTNAIVTILAIDISQSALELYRLYRRTKSIATKMQHAIGEGNIRNLNLLNAVQRLCESPEKLDSNLLPGIRLRSNSVLQSNQNVWLGDLEKRRASEASTVQSSPDSSMIKSQTPTKSNQHQRALLLEVVRRWISRRHAFVQPLFPVPMLVKPPKVDIPRPNDVSAGQHPSFLSEALEVIFTSECLVLTEYLEAMIPILYGCYVKVLVNLPSAQYHIELVGTTTENVDSKVQSVFVYALFEFVSLAVLIIVMLRNCGVRALYQLAFVLETQSMMVQCKLVVWALITLCFRVVHFGKPWHHSFFPYKMFQYY</sequence>